<dbReference type="InterPro" id="IPR003742">
    <property type="entry name" value="RlmH-like"/>
</dbReference>
<comment type="function">
    <text evidence="5">Specifically methylates the pseudouridine at position 1915 (m3Psi1915) in 23S rRNA.</text>
</comment>
<comment type="caution">
    <text evidence="6">The sequence shown here is derived from an EMBL/GenBank/DDBJ whole genome shotgun (WGS) entry which is preliminary data.</text>
</comment>
<dbReference type="HAMAP" id="MF_00658">
    <property type="entry name" value="23SrRNA_methyltr_H"/>
    <property type="match status" value="1"/>
</dbReference>
<feature type="binding site" evidence="5">
    <location>
        <position position="62"/>
    </location>
    <ligand>
        <name>S-adenosyl-L-methionine</name>
        <dbReference type="ChEBI" id="CHEBI:59789"/>
    </ligand>
</feature>
<dbReference type="CDD" id="cd18081">
    <property type="entry name" value="RlmH-like"/>
    <property type="match status" value="1"/>
</dbReference>
<comment type="caution">
    <text evidence="5">Lacks conserved residue(s) required for the propagation of feature annotation.</text>
</comment>
<evidence type="ECO:0000256" key="3">
    <source>
        <dbReference type="ARBA" id="ARBA00022691"/>
    </source>
</evidence>
<keyword evidence="3 5" id="KW-0949">S-adenosyl-L-methionine</keyword>
<evidence type="ECO:0000256" key="5">
    <source>
        <dbReference type="HAMAP-Rule" id="MF_00658"/>
    </source>
</evidence>
<dbReference type="EC" id="2.1.1.177" evidence="5"/>
<keyword evidence="1 5" id="KW-0489">Methyltransferase</keyword>
<comment type="catalytic activity">
    <reaction evidence="5">
        <text>pseudouridine(1915) in 23S rRNA + S-adenosyl-L-methionine = N(3)-methylpseudouridine(1915) in 23S rRNA + S-adenosyl-L-homocysteine + H(+)</text>
        <dbReference type="Rhea" id="RHEA:42752"/>
        <dbReference type="Rhea" id="RHEA-COMP:10221"/>
        <dbReference type="Rhea" id="RHEA-COMP:10222"/>
        <dbReference type="ChEBI" id="CHEBI:15378"/>
        <dbReference type="ChEBI" id="CHEBI:57856"/>
        <dbReference type="ChEBI" id="CHEBI:59789"/>
        <dbReference type="ChEBI" id="CHEBI:65314"/>
        <dbReference type="ChEBI" id="CHEBI:74486"/>
        <dbReference type="EC" id="2.1.1.177"/>
    </reaction>
</comment>
<evidence type="ECO:0000313" key="6">
    <source>
        <dbReference type="EMBL" id="MBK1814436.1"/>
    </source>
</evidence>
<dbReference type="GO" id="GO:0005737">
    <property type="term" value="C:cytoplasm"/>
    <property type="evidence" value="ECO:0007669"/>
    <property type="project" value="UniProtKB-SubCell"/>
</dbReference>
<evidence type="ECO:0000256" key="2">
    <source>
        <dbReference type="ARBA" id="ARBA00022679"/>
    </source>
</evidence>
<dbReference type="EMBL" id="JAENIK010000004">
    <property type="protein sequence ID" value="MBK1814436.1"/>
    <property type="molecule type" value="Genomic_DNA"/>
</dbReference>
<protein>
    <recommendedName>
        <fullName evidence="5">Ribosomal RNA large subunit methyltransferase H</fullName>
        <ecNumber evidence="5">2.1.1.177</ecNumber>
    </recommendedName>
    <alternativeName>
        <fullName evidence="5">23S rRNA (pseudouridine1915-N3)-methyltransferase</fullName>
    </alternativeName>
    <alternativeName>
        <fullName evidence="5">23S rRNA m3Psi1915 methyltransferase</fullName>
    </alternativeName>
    <alternativeName>
        <fullName evidence="5">rRNA (pseudouridine-N3-)-methyltransferase RlmH</fullName>
    </alternativeName>
</protein>
<feature type="binding site" evidence="5">
    <location>
        <position position="95"/>
    </location>
    <ligand>
        <name>S-adenosyl-L-methionine</name>
        <dbReference type="ChEBI" id="CHEBI:59789"/>
    </ligand>
</feature>
<dbReference type="SUPFAM" id="SSF75217">
    <property type="entry name" value="alpha/beta knot"/>
    <property type="match status" value="1"/>
</dbReference>
<dbReference type="PANTHER" id="PTHR33603:SF1">
    <property type="entry name" value="RIBOSOMAL RNA LARGE SUBUNIT METHYLTRANSFERASE H"/>
    <property type="match status" value="1"/>
</dbReference>
<dbReference type="GO" id="GO:0070038">
    <property type="term" value="F:rRNA (pseudouridine-N3-)-methyltransferase activity"/>
    <property type="evidence" value="ECO:0007669"/>
    <property type="project" value="UniProtKB-UniRule"/>
</dbReference>
<reference evidence="6" key="1">
    <citation type="submission" date="2021-01" db="EMBL/GenBank/DDBJ databases">
        <title>Modified the classification status of verrucomicrobia.</title>
        <authorList>
            <person name="Feng X."/>
        </authorList>
    </citation>
    <scope>NUCLEOTIDE SEQUENCE</scope>
    <source>
        <strain evidence="6">JCM 18052</strain>
    </source>
</reference>
<evidence type="ECO:0000256" key="1">
    <source>
        <dbReference type="ARBA" id="ARBA00022603"/>
    </source>
</evidence>
<dbReference type="InterPro" id="IPR029026">
    <property type="entry name" value="tRNA_m1G_MTases_N"/>
</dbReference>
<gene>
    <name evidence="5" type="primary">rlmH</name>
    <name evidence="6" type="ORF">JIN84_02350</name>
</gene>
<dbReference type="Proteomes" id="UP000600139">
    <property type="component" value="Unassembled WGS sequence"/>
</dbReference>
<dbReference type="PIRSF" id="PIRSF004505">
    <property type="entry name" value="MT_bac"/>
    <property type="match status" value="1"/>
</dbReference>
<organism evidence="6 7">
    <name type="scientific">Luteolibacter yonseiensis</name>
    <dbReference type="NCBI Taxonomy" id="1144680"/>
    <lineage>
        <taxon>Bacteria</taxon>
        <taxon>Pseudomonadati</taxon>
        <taxon>Verrucomicrobiota</taxon>
        <taxon>Verrucomicrobiia</taxon>
        <taxon>Verrucomicrobiales</taxon>
        <taxon>Verrucomicrobiaceae</taxon>
        <taxon>Luteolibacter</taxon>
    </lineage>
</organism>
<keyword evidence="2 5" id="KW-0808">Transferase</keyword>
<dbReference type="Gene3D" id="3.40.1280.10">
    <property type="match status" value="1"/>
</dbReference>
<dbReference type="PANTHER" id="PTHR33603">
    <property type="entry name" value="METHYLTRANSFERASE"/>
    <property type="match status" value="1"/>
</dbReference>
<proteinExistence type="inferred from homology"/>
<sequence length="147" mass="16602">MQIRLIVAGKPALAYAKTGVEEYLKRLSRFGGHEMQVIKAGDRDDVSNRLLERSQGCFRIALDERGECLTTRRFAEKLESLEMRGDVKTVAFLIGAADGHNEELRKKCDLVLTLSPFTLQHELALLVLLEQLYRVASLKSGSPYHRD</sequence>
<evidence type="ECO:0000256" key="4">
    <source>
        <dbReference type="ARBA" id="ARBA00038303"/>
    </source>
</evidence>
<comment type="subunit">
    <text evidence="5">Homodimer.</text>
</comment>
<evidence type="ECO:0000313" key="7">
    <source>
        <dbReference type="Proteomes" id="UP000600139"/>
    </source>
</evidence>
<dbReference type="RefSeq" id="WP_200349402.1">
    <property type="nucleotide sequence ID" value="NZ_BAABHZ010000010.1"/>
</dbReference>
<comment type="subcellular location">
    <subcellularLocation>
        <location evidence="5">Cytoplasm</location>
    </subcellularLocation>
</comment>
<keyword evidence="7" id="KW-1185">Reference proteome</keyword>
<dbReference type="InterPro" id="IPR029028">
    <property type="entry name" value="Alpha/beta_knot_MTases"/>
</dbReference>
<dbReference type="AlphaFoldDB" id="A0A934R046"/>
<comment type="similarity">
    <text evidence="4 5">Belongs to the RNA methyltransferase RlmH family.</text>
</comment>
<keyword evidence="5" id="KW-0698">rRNA processing</keyword>
<name>A0A934R046_9BACT</name>
<keyword evidence="5" id="KW-0963">Cytoplasm</keyword>
<accession>A0A934R046</accession>
<dbReference type="Pfam" id="PF02590">
    <property type="entry name" value="SPOUT_MTase"/>
    <property type="match status" value="1"/>
</dbReference>